<comment type="caution">
    <text evidence="2">The sequence shown here is derived from an EMBL/GenBank/DDBJ whole genome shotgun (WGS) entry which is preliminary data.</text>
</comment>
<dbReference type="PANTHER" id="PTHR22916:SF3">
    <property type="entry name" value="UDP-GLCNAC:BETAGAL BETA-1,3-N-ACETYLGLUCOSAMINYLTRANSFERASE-LIKE PROTEIN 1"/>
    <property type="match status" value="1"/>
</dbReference>
<dbReference type="CDD" id="cd04196">
    <property type="entry name" value="GT_2_like_d"/>
    <property type="match status" value="1"/>
</dbReference>
<dbReference type="STRING" id="1856638.A9Q68_03675"/>
<dbReference type="InterPro" id="IPR001173">
    <property type="entry name" value="Glyco_trans_2-like"/>
</dbReference>
<evidence type="ECO:0000313" key="2">
    <source>
        <dbReference type="EMBL" id="OJF72658.1"/>
    </source>
</evidence>
<dbReference type="AlphaFoldDB" id="A0A1L8MPH4"/>
<evidence type="ECO:0000259" key="1">
    <source>
        <dbReference type="Pfam" id="PF00535"/>
    </source>
</evidence>
<proteinExistence type="predicted"/>
<organism evidence="2 3">
    <name type="scientific">Streptococcus bovimastitidis</name>
    <dbReference type="NCBI Taxonomy" id="1856638"/>
    <lineage>
        <taxon>Bacteria</taxon>
        <taxon>Bacillati</taxon>
        <taxon>Bacillota</taxon>
        <taxon>Bacilli</taxon>
        <taxon>Lactobacillales</taxon>
        <taxon>Streptococcaceae</taxon>
        <taxon>Streptococcus</taxon>
    </lineage>
</organism>
<protein>
    <submittedName>
        <fullName evidence="2">Glycosyl transferase family 2</fullName>
    </submittedName>
</protein>
<dbReference type="Gene3D" id="3.90.550.10">
    <property type="entry name" value="Spore Coat Polysaccharide Biosynthesis Protein SpsA, Chain A"/>
    <property type="match status" value="1"/>
</dbReference>
<dbReference type="PANTHER" id="PTHR22916">
    <property type="entry name" value="GLYCOSYLTRANSFERASE"/>
    <property type="match status" value="1"/>
</dbReference>
<dbReference type="Pfam" id="PF00535">
    <property type="entry name" value="Glycos_transf_2"/>
    <property type="match status" value="1"/>
</dbReference>
<dbReference type="Proteomes" id="UP000182015">
    <property type="component" value="Unassembled WGS sequence"/>
</dbReference>
<dbReference type="InterPro" id="IPR029044">
    <property type="entry name" value="Nucleotide-diphossugar_trans"/>
</dbReference>
<reference evidence="3" key="1">
    <citation type="submission" date="2016-06" db="EMBL/GenBank/DDBJ databases">
        <authorList>
            <person name="de Vries S.P.W."/>
            <person name="Hadjirin N.F."/>
            <person name="Lay E.M."/>
            <person name="Zadoks R.N."/>
            <person name="Peacock S.J."/>
            <person name="Parkhill J."/>
            <person name="Grant A.J."/>
            <person name="Mcdougall S."/>
            <person name="Holmes M.A."/>
        </authorList>
    </citation>
    <scope>NUCLEOTIDE SEQUENCE [LARGE SCALE GENOMIC DNA]</scope>
    <source>
        <strain evidence="3">NZ1587</strain>
    </source>
</reference>
<dbReference type="GO" id="GO:0016758">
    <property type="term" value="F:hexosyltransferase activity"/>
    <property type="evidence" value="ECO:0007669"/>
    <property type="project" value="UniProtKB-ARBA"/>
</dbReference>
<dbReference type="EMBL" id="LZDD01000001">
    <property type="protein sequence ID" value="OJF72658.1"/>
    <property type="molecule type" value="Genomic_DNA"/>
</dbReference>
<keyword evidence="3" id="KW-1185">Reference proteome</keyword>
<name>A0A1L8MPH4_9STRE</name>
<feature type="domain" description="Glycosyltransferase 2-like" evidence="1">
    <location>
        <begin position="12"/>
        <end position="116"/>
    </location>
</feature>
<dbReference type="SUPFAM" id="SSF53448">
    <property type="entry name" value="Nucleotide-diphospho-sugar transferases"/>
    <property type="match status" value="1"/>
</dbReference>
<sequence length="313" mass="37158">MNEHALNPKVNICIATYNGAKYLIEQLDSIKYQTYQNWECLIRDDGSTDGTIDLIKDYCEKNSKFEFINCGQIENLGSHRSFFELVKYKKADYYFFCDQDDIWKKNKIELFLSKTNFETEKPELVYSGWTTVDENLNLLKEVFPKTTINEQISFNQINGMSMMLNDKLVKIWNYRKWGAHDSFVALIAYTIGNVIYIPKSTILWRRLSSSESISNYGRGFGIETFWKMMEMSFVRSQLVLDDYEKYMDKYHKGFLKSFVSIPKMNFFNRLKTLMELKLRRKSLIETIALNFLLLFKYKMPKNILQELLNKEKI</sequence>
<accession>A0A1L8MPH4</accession>
<dbReference type="RefSeq" id="WP_071793340.1">
    <property type="nucleotide sequence ID" value="NZ_LZDD01000001.1"/>
</dbReference>
<gene>
    <name evidence="2" type="ORF">A9Q68_03675</name>
</gene>
<evidence type="ECO:0000313" key="3">
    <source>
        <dbReference type="Proteomes" id="UP000182015"/>
    </source>
</evidence>
<dbReference type="OrthoDB" id="9802649at2"/>
<keyword evidence="2" id="KW-0808">Transferase</keyword>